<accession>A0A1J0A930</accession>
<dbReference type="GO" id="GO:0030527">
    <property type="term" value="F:structural constituent of chromatin"/>
    <property type="evidence" value="ECO:0007669"/>
    <property type="project" value="InterPro"/>
</dbReference>
<dbReference type="Gene3D" id="4.10.520.10">
    <property type="entry name" value="IHF-like DNA-binding proteins"/>
    <property type="match status" value="1"/>
</dbReference>
<dbReference type="RefSeq" id="WP_071453180.1">
    <property type="nucleotide sequence ID" value="NZ_CP017675.1"/>
</dbReference>
<dbReference type="InterPro" id="IPR020816">
    <property type="entry name" value="Histone-like_DNA-bd_CS"/>
</dbReference>
<dbReference type="EMBL" id="CP017675">
    <property type="protein sequence ID" value="APB32442.1"/>
    <property type="molecule type" value="Genomic_DNA"/>
</dbReference>
<dbReference type="KEGG" id="glt:GlitD10_0141"/>
<evidence type="ECO:0000313" key="4">
    <source>
        <dbReference type="EMBL" id="APB32442.1"/>
    </source>
</evidence>
<dbReference type="OrthoDB" id="9799835at2"/>
<dbReference type="PANTHER" id="PTHR33175:SF3">
    <property type="entry name" value="DNA-BINDING PROTEIN HU-BETA"/>
    <property type="match status" value="1"/>
</dbReference>
<evidence type="ECO:0000256" key="2">
    <source>
        <dbReference type="ARBA" id="ARBA00023125"/>
    </source>
</evidence>
<gene>
    <name evidence="4" type="primary">hupB-1</name>
    <name evidence="4" type="ORF">GlitD10_0141</name>
</gene>
<dbReference type="Proteomes" id="UP000180235">
    <property type="component" value="Chromosome"/>
</dbReference>
<evidence type="ECO:0000256" key="3">
    <source>
        <dbReference type="RuleBase" id="RU003939"/>
    </source>
</evidence>
<dbReference type="PROSITE" id="PS00045">
    <property type="entry name" value="HISTONE_LIKE"/>
    <property type="match status" value="1"/>
</dbReference>
<reference evidence="4 5" key="1">
    <citation type="submission" date="2016-10" db="EMBL/GenBank/DDBJ databases">
        <title>Description of Gloeomargarita lithophora gen. nov., sp. nov., a thylakoid-bearing basal-branching cyanobacterium with intracellular carbonates, and proposal for Gloeomargaritales ord. nov.</title>
        <authorList>
            <person name="Moreira D."/>
            <person name="Tavera R."/>
            <person name="Benzerara K."/>
            <person name="Skouri-Panet F."/>
            <person name="Couradeau E."/>
            <person name="Gerard E."/>
            <person name="Loussert C."/>
            <person name="Novelo E."/>
            <person name="Zivanovic Y."/>
            <person name="Lopez-Garcia P."/>
        </authorList>
    </citation>
    <scope>NUCLEOTIDE SEQUENCE [LARGE SCALE GENOMIC DNA]</scope>
    <source>
        <strain evidence="4 5">D10</strain>
    </source>
</reference>
<proteinExistence type="inferred from homology"/>
<dbReference type="Pfam" id="PF00216">
    <property type="entry name" value="Bac_DNA_binding"/>
    <property type="match status" value="1"/>
</dbReference>
<evidence type="ECO:0000313" key="5">
    <source>
        <dbReference type="Proteomes" id="UP000180235"/>
    </source>
</evidence>
<dbReference type="SMART" id="SM00411">
    <property type="entry name" value="BHL"/>
    <property type="match status" value="1"/>
</dbReference>
<keyword evidence="2" id="KW-0238">DNA-binding</keyword>
<name>A0A1J0A930_9CYAN</name>
<organism evidence="4 5">
    <name type="scientific">Gloeomargarita lithophora Alchichica-D10</name>
    <dbReference type="NCBI Taxonomy" id="1188229"/>
    <lineage>
        <taxon>Bacteria</taxon>
        <taxon>Bacillati</taxon>
        <taxon>Cyanobacteriota</taxon>
        <taxon>Cyanophyceae</taxon>
        <taxon>Gloeomargaritales</taxon>
        <taxon>Gloeomargaritaceae</taxon>
        <taxon>Gloeomargarita</taxon>
    </lineage>
</organism>
<dbReference type="STRING" id="1188229.GlitD10_0141"/>
<dbReference type="GO" id="GO:0003677">
    <property type="term" value="F:DNA binding"/>
    <property type="evidence" value="ECO:0007669"/>
    <property type="project" value="UniProtKB-KW"/>
</dbReference>
<protein>
    <submittedName>
        <fullName evidence="4">Nucleoid protein hbs</fullName>
    </submittedName>
</protein>
<comment type="similarity">
    <text evidence="3">Belongs to the bacterial histone-like protein family.</text>
</comment>
<dbReference type="SUPFAM" id="SSF47729">
    <property type="entry name" value="IHF-like DNA-binding proteins"/>
    <property type="match status" value="1"/>
</dbReference>
<dbReference type="GO" id="GO:0005829">
    <property type="term" value="C:cytosol"/>
    <property type="evidence" value="ECO:0007669"/>
    <property type="project" value="TreeGrafter"/>
</dbReference>
<keyword evidence="5" id="KW-1185">Reference proteome</keyword>
<dbReference type="AlphaFoldDB" id="A0A1J0A930"/>
<dbReference type="InterPro" id="IPR000119">
    <property type="entry name" value="Hist_DNA-bd"/>
</dbReference>
<dbReference type="CDD" id="cd13831">
    <property type="entry name" value="HU"/>
    <property type="match status" value="1"/>
</dbReference>
<dbReference type="GO" id="GO:0030261">
    <property type="term" value="P:chromosome condensation"/>
    <property type="evidence" value="ECO:0007669"/>
    <property type="project" value="UniProtKB-KW"/>
</dbReference>
<keyword evidence="1" id="KW-0226">DNA condensation</keyword>
<dbReference type="PANTHER" id="PTHR33175">
    <property type="entry name" value="DNA-BINDING PROTEIN HU"/>
    <property type="match status" value="1"/>
</dbReference>
<evidence type="ECO:0000256" key="1">
    <source>
        <dbReference type="ARBA" id="ARBA00023067"/>
    </source>
</evidence>
<dbReference type="InterPro" id="IPR010992">
    <property type="entry name" value="IHF-like_DNA-bd_dom_sf"/>
</dbReference>
<dbReference type="PRINTS" id="PR01727">
    <property type="entry name" value="DNABINDINGHU"/>
</dbReference>
<sequence>MNKEELVTEVASKAGTTKKVAESVLDATLEAIIDSVAEGQKVTLVGFGSFEARKRQAREGRNPGTGDPLHIPAKTVPTFSAGKLFREKVADGG</sequence>